<evidence type="ECO:0000256" key="1">
    <source>
        <dbReference type="ARBA" id="ARBA00004167"/>
    </source>
</evidence>
<keyword evidence="4" id="KW-1185">Reference proteome</keyword>
<dbReference type="GO" id="GO:0016020">
    <property type="term" value="C:membrane"/>
    <property type="evidence" value="ECO:0007669"/>
    <property type="project" value="UniProtKB-SubCell"/>
</dbReference>
<keyword evidence="2" id="KW-1133">Transmembrane helix</keyword>
<feature type="transmembrane region" description="Helical" evidence="2">
    <location>
        <begin position="14"/>
        <end position="32"/>
    </location>
</feature>
<keyword evidence="2" id="KW-0812">Transmembrane</keyword>
<evidence type="ECO:0000256" key="2">
    <source>
        <dbReference type="SAM" id="Phobius"/>
    </source>
</evidence>
<name>A0AAJ5QJ66_9GAMM</name>
<dbReference type="EMBL" id="CP104758">
    <property type="protein sequence ID" value="WBG90269.1"/>
    <property type="molecule type" value="Genomic_DNA"/>
</dbReference>
<gene>
    <name evidence="3" type="ORF">N5580_14400</name>
</gene>
<dbReference type="RefSeq" id="WP_269949447.1">
    <property type="nucleotide sequence ID" value="NZ_CP104758.1"/>
</dbReference>
<proteinExistence type="predicted"/>
<dbReference type="NCBIfam" id="TIGR02532">
    <property type="entry name" value="IV_pilin_GFxxxE"/>
    <property type="match status" value="1"/>
</dbReference>
<organism evidence="3 4">
    <name type="scientific">Pantoea piersonii</name>
    <dbReference type="NCBI Taxonomy" id="2364647"/>
    <lineage>
        <taxon>Bacteria</taxon>
        <taxon>Pseudomonadati</taxon>
        <taxon>Pseudomonadota</taxon>
        <taxon>Gammaproteobacteria</taxon>
        <taxon>Enterobacterales</taxon>
        <taxon>Erwiniaceae</taxon>
        <taxon>Pantoea</taxon>
    </lineage>
</organism>
<dbReference type="Pfam" id="PF07963">
    <property type="entry name" value="N_methyl"/>
    <property type="match status" value="1"/>
</dbReference>
<dbReference type="NCBIfam" id="NF007800">
    <property type="entry name" value="PRK10506.1"/>
    <property type="match status" value="1"/>
</dbReference>
<dbReference type="SUPFAM" id="SSF54523">
    <property type="entry name" value="Pili subunits"/>
    <property type="match status" value="1"/>
</dbReference>
<evidence type="ECO:0000313" key="3">
    <source>
        <dbReference type="EMBL" id="WBG90269.1"/>
    </source>
</evidence>
<dbReference type="InterPro" id="IPR012902">
    <property type="entry name" value="N_methyl_site"/>
</dbReference>
<dbReference type="Gene3D" id="3.30.700.10">
    <property type="entry name" value="Glycoprotein, Type 4 Pilin"/>
    <property type="match status" value="1"/>
</dbReference>
<protein>
    <submittedName>
        <fullName evidence="3">Prepilin peptidase-dependent protein</fullName>
    </submittedName>
</protein>
<comment type="subcellular location">
    <subcellularLocation>
        <location evidence="1">Membrane</location>
        <topology evidence="1">Single-pass membrane protein</topology>
    </subcellularLocation>
</comment>
<keyword evidence="2" id="KW-0472">Membrane</keyword>
<sequence>MKKEPHYGFTLPELLFVLVIVGILSLGALQGWQRWQQRQQLRETAQQLQGFLQRLRAQANWQSQDRTLWLMPGERWCLGSGPRPEAGCERGRRLQFIAPYPGVSLTGVRGEPGFYGRRNMAKAGSLEFGNASGRLRLIISARARIRLCQPEEQGCD</sequence>
<dbReference type="KEGG" id="kpie:N5580_14400"/>
<accession>A0AAJ5QJ66</accession>
<dbReference type="AlphaFoldDB" id="A0AAJ5QJ66"/>
<evidence type="ECO:0000313" key="4">
    <source>
        <dbReference type="Proteomes" id="UP001211544"/>
    </source>
</evidence>
<dbReference type="InterPro" id="IPR045584">
    <property type="entry name" value="Pilin-like"/>
</dbReference>
<dbReference type="Proteomes" id="UP001211544">
    <property type="component" value="Chromosome"/>
</dbReference>
<reference evidence="3 4" key="1">
    <citation type="journal article" date="2022" name="J Glob Antimicrob Resist">
        <title>First complete genome of a multidrug resistant strain of the novel human pathogen Kalamiella piersonii (GABEKP28) identified in human saliva.</title>
        <authorList>
            <person name="McDonagh F."/>
            <person name="Singh N.K."/>
            <person name="Venkateswaran K."/>
            <person name="Lonappan A.M."/>
            <person name="Hallahan B."/>
            <person name="Tuohy A."/>
            <person name="Burke L."/>
            <person name="Kovarova A."/>
            <person name="Miliotis G."/>
        </authorList>
    </citation>
    <scope>NUCLEOTIDE SEQUENCE [LARGE SCALE GENOMIC DNA]</scope>
    <source>
        <strain evidence="3 4">GABEKP28</strain>
    </source>
</reference>